<keyword evidence="7" id="KW-0175">Coiled coil</keyword>
<feature type="coiled-coil region" evidence="7">
    <location>
        <begin position="677"/>
        <end position="704"/>
    </location>
</feature>
<dbReference type="Gene3D" id="2.40.50.140">
    <property type="entry name" value="Nucleic acid-binding proteins"/>
    <property type="match status" value="1"/>
</dbReference>
<keyword evidence="2 5" id="KW-0067">ATP-binding</keyword>
<keyword evidence="6" id="KW-0347">Helicase</keyword>
<evidence type="ECO:0000313" key="11">
    <source>
        <dbReference type="Proteomes" id="UP000008983"/>
    </source>
</evidence>
<evidence type="ECO:0000256" key="1">
    <source>
        <dbReference type="ARBA" id="ARBA00022741"/>
    </source>
</evidence>
<dbReference type="GO" id="GO:0016887">
    <property type="term" value="F:ATP hydrolysis activity"/>
    <property type="evidence" value="ECO:0007669"/>
    <property type="project" value="RHEA"/>
</dbReference>
<comment type="function">
    <text evidence="6">Acts as component of the MCM2-7 complex (MCM complex) which is the replicative helicase essential for 'once per cell cycle' DNA replication initiation and elongation in eukaryotic cells. The active ATPase sites in the MCM2-7 ring are formed through the interaction surfaces of two neighboring subunits such that a critical structure of a conserved arginine finger motif is provided in trans relative to the ATP-binding site of the Walker A box of the adjacent subunit. The six ATPase active sites, however, are likely to contribute differentially to the complex helicase activity.</text>
</comment>
<sequence length="773" mass="87858">MQKVLKNPGKQGPQFKLNLGQNNGPNQNINRNSIQSIEDLFEYNNEKIMNENIGININESKLQHITQLVHQKVANRQIKRVDILMEDLEDYFRIGKDNKENPLLNAIHLNTSRFQEILSSICDKLMPKRTTPQTEEEEIENMKEIINQHRLSNLEVEQNRDENTYNKIHPKIIRKYELFIVKGPNSKNNPIPIRKLTSDIIGQLVTIKAIVVRVSEVKPQIQVACYICDTCGAELYQSVDFKKYTPLSSCQSGVCLTNRTKGKVQVSIPSSVFCSYQEIRVQETSDQVPYGNIPRRFLIISKGENVNQCTPGDQIVVQGIYFSTQKDRFRNTDLLVMDTYIEAYQIIKEKKSYSDENTSIEIMQRIEIMRQTMNQQQIYENLAKSIAPEIYGMLDVKKALLLLLIGGRSLENSEGIKIRGNINLAMIGDPGVAKSQLLKHIAKISPRGIYTTGKGSSGVGLTASLIKDPVTGDMSLEAGALVLADTGVCCIDEFDKMDEYDRTSIHEVMEQQTVSIAKAGMATSLNARTSILAAANPLYGRYNPNLTPHKNINLPAALLSRFDLIFILLDKCTAEGDMEKANHIIYVHKYKQAPKLNFDVIDVQTIKAYVGLAKQYQPILGKELHQFLIEKYLEKRKDQSQQQGKNYTTPRTLLGIIRLAQALAKLRFSDLVNQDDVNEALRLMEESQKSVEETQDDKQIEQKKNDFKSSIYNYIQTQCKCKNNRVNMSDLERQLNHKGFTAEQIQKTIDYYQGINVLMQSEDGKIVSIVDNL</sequence>
<dbReference type="SMART" id="SM00382">
    <property type="entry name" value="AAA"/>
    <property type="match status" value="1"/>
</dbReference>
<dbReference type="InterPro" id="IPR003593">
    <property type="entry name" value="AAA+_ATPase"/>
</dbReference>
<proteinExistence type="inferred from homology"/>
<evidence type="ECO:0000256" key="3">
    <source>
        <dbReference type="ARBA" id="ARBA00023125"/>
    </source>
</evidence>
<dbReference type="GO" id="GO:0042555">
    <property type="term" value="C:MCM complex"/>
    <property type="evidence" value="ECO:0007669"/>
    <property type="project" value="InterPro"/>
</dbReference>
<dbReference type="PANTHER" id="PTHR11630">
    <property type="entry name" value="DNA REPLICATION LICENSING FACTOR MCM FAMILY MEMBER"/>
    <property type="match status" value="1"/>
</dbReference>
<dbReference type="InterPro" id="IPR033762">
    <property type="entry name" value="MCM_OB"/>
</dbReference>
<reference evidence="10 11" key="1">
    <citation type="submission" date="2011-07" db="EMBL/GenBank/DDBJ databases">
        <authorList>
            <person name="Coyne R."/>
            <person name="Brami D."/>
            <person name="Johnson J."/>
            <person name="Hostetler J."/>
            <person name="Hannick L."/>
            <person name="Clark T."/>
            <person name="Cassidy-Hanley D."/>
            <person name="Inman J."/>
        </authorList>
    </citation>
    <scope>NUCLEOTIDE SEQUENCE [LARGE SCALE GENOMIC DNA]</scope>
    <source>
        <strain evidence="10 11">G5</strain>
    </source>
</reference>
<dbReference type="GO" id="GO:0005524">
    <property type="term" value="F:ATP binding"/>
    <property type="evidence" value="ECO:0007669"/>
    <property type="project" value="UniProtKB-KW"/>
</dbReference>
<protein>
    <recommendedName>
        <fullName evidence="6">DNA replication licensing factor MCM7</fullName>
        <ecNumber evidence="6">3.6.4.12</ecNumber>
    </recommendedName>
</protein>
<feature type="compositionally biased region" description="Low complexity" evidence="8">
    <location>
        <begin position="17"/>
        <end position="29"/>
    </location>
</feature>
<dbReference type="PROSITE" id="PS50051">
    <property type="entry name" value="MCM_2"/>
    <property type="match status" value="1"/>
</dbReference>
<dbReference type="AlphaFoldDB" id="G0QKL9"/>
<keyword evidence="4 6" id="KW-0131">Cell cycle</keyword>
<dbReference type="InterPro" id="IPR012340">
    <property type="entry name" value="NA-bd_OB-fold"/>
</dbReference>
<dbReference type="Proteomes" id="UP000008983">
    <property type="component" value="Unassembled WGS sequence"/>
</dbReference>
<dbReference type="InterPro" id="IPR008050">
    <property type="entry name" value="MCM7"/>
</dbReference>
<dbReference type="RefSeq" id="XP_004039541.1">
    <property type="nucleotide sequence ID" value="XM_004039493.1"/>
</dbReference>
<dbReference type="InterPro" id="IPR027417">
    <property type="entry name" value="P-loop_NTPase"/>
</dbReference>
<keyword evidence="3 5" id="KW-0238">DNA-binding</keyword>
<dbReference type="PRINTS" id="PR01657">
    <property type="entry name" value="MCMFAMILY"/>
</dbReference>
<dbReference type="Gene3D" id="3.40.50.300">
    <property type="entry name" value="P-loop containing nucleotide triphosphate hydrolases"/>
    <property type="match status" value="1"/>
</dbReference>
<keyword evidence="11" id="KW-1185">Reference proteome</keyword>
<organism evidence="10 11">
    <name type="scientific">Ichthyophthirius multifiliis</name>
    <name type="common">White spot disease agent</name>
    <name type="synonym">Ich</name>
    <dbReference type="NCBI Taxonomy" id="5932"/>
    <lineage>
        <taxon>Eukaryota</taxon>
        <taxon>Sar</taxon>
        <taxon>Alveolata</taxon>
        <taxon>Ciliophora</taxon>
        <taxon>Intramacronucleata</taxon>
        <taxon>Oligohymenophorea</taxon>
        <taxon>Hymenostomatida</taxon>
        <taxon>Ophryoglenina</taxon>
        <taxon>Ichthyophthirius</taxon>
    </lineage>
</organism>
<dbReference type="Pfam" id="PF00493">
    <property type="entry name" value="MCM"/>
    <property type="match status" value="1"/>
</dbReference>
<evidence type="ECO:0000256" key="6">
    <source>
        <dbReference type="RuleBase" id="RU365012"/>
    </source>
</evidence>
<dbReference type="InterPro" id="IPR041562">
    <property type="entry name" value="MCM_lid"/>
</dbReference>
<evidence type="ECO:0000313" key="10">
    <source>
        <dbReference type="EMBL" id="EGR34237.1"/>
    </source>
</evidence>
<keyword evidence="1 5" id="KW-0547">Nucleotide-binding</keyword>
<evidence type="ECO:0000256" key="4">
    <source>
        <dbReference type="ARBA" id="ARBA00023306"/>
    </source>
</evidence>
<dbReference type="InterPro" id="IPR031327">
    <property type="entry name" value="MCM"/>
</dbReference>
<dbReference type="GO" id="GO:0006270">
    <property type="term" value="P:DNA replication initiation"/>
    <property type="evidence" value="ECO:0007669"/>
    <property type="project" value="InterPro"/>
</dbReference>
<evidence type="ECO:0000259" key="9">
    <source>
        <dbReference type="PROSITE" id="PS50051"/>
    </source>
</evidence>
<dbReference type="InterPro" id="IPR018525">
    <property type="entry name" value="MCM_CS"/>
</dbReference>
<feature type="region of interest" description="Disordered" evidence="8">
    <location>
        <begin position="1"/>
        <end position="29"/>
    </location>
</feature>
<dbReference type="OMA" id="ISIHRAH"/>
<dbReference type="GO" id="GO:0000727">
    <property type="term" value="P:double-strand break repair via break-induced replication"/>
    <property type="evidence" value="ECO:0007669"/>
    <property type="project" value="TreeGrafter"/>
</dbReference>
<dbReference type="STRING" id="857967.G0QKL9"/>
<dbReference type="Gene3D" id="2.20.28.10">
    <property type="match status" value="1"/>
</dbReference>
<dbReference type="GeneID" id="14910426"/>
<dbReference type="EMBL" id="GL983174">
    <property type="protein sequence ID" value="EGR34237.1"/>
    <property type="molecule type" value="Genomic_DNA"/>
</dbReference>
<accession>G0QKL9</accession>
<keyword evidence="6" id="KW-0235">DNA replication</keyword>
<comment type="catalytic activity">
    <reaction evidence="6">
        <text>ATP + H2O = ADP + phosphate + H(+)</text>
        <dbReference type="Rhea" id="RHEA:13065"/>
        <dbReference type="ChEBI" id="CHEBI:15377"/>
        <dbReference type="ChEBI" id="CHEBI:15378"/>
        <dbReference type="ChEBI" id="CHEBI:30616"/>
        <dbReference type="ChEBI" id="CHEBI:43474"/>
        <dbReference type="ChEBI" id="CHEBI:456216"/>
        <dbReference type="EC" id="3.6.4.12"/>
    </reaction>
</comment>
<gene>
    <name evidence="6" type="primary">MCM7</name>
    <name evidence="10" type="ORF">IMG5_019440</name>
</gene>
<dbReference type="InterPro" id="IPR001208">
    <property type="entry name" value="MCM_dom"/>
</dbReference>
<evidence type="ECO:0000256" key="2">
    <source>
        <dbReference type="ARBA" id="ARBA00022840"/>
    </source>
</evidence>
<dbReference type="PANTHER" id="PTHR11630:SF26">
    <property type="entry name" value="DNA REPLICATION LICENSING FACTOR MCM7"/>
    <property type="match status" value="1"/>
</dbReference>
<dbReference type="GO" id="GO:0005634">
    <property type="term" value="C:nucleus"/>
    <property type="evidence" value="ECO:0007669"/>
    <property type="project" value="UniProtKB-SubCell"/>
</dbReference>
<comment type="similarity">
    <text evidence="5">Belongs to the MCM family.</text>
</comment>
<dbReference type="SUPFAM" id="SSF50249">
    <property type="entry name" value="Nucleic acid-binding proteins"/>
    <property type="match status" value="1"/>
</dbReference>
<dbReference type="EC" id="3.6.4.12" evidence="6"/>
<name>G0QKL9_ICHMU</name>
<evidence type="ECO:0000256" key="8">
    <source>
        <dbReference type="SAM" id="MobiDB-lite"/>
    </source>
</evidence>
<dbReference type="Pfam" id="PF17855">
    <property type="entry name" value="MCM_lid"/>
    <property type="match status" value="1"/>
</dbReference>
<dbReference type="InParanoid" id="G0QKL9"/>
<keyword evidence="6" id="KW-0539">Nucleus</keyword>
<dbReference type="eggNOG" id="KOG0482">
    <property type="taxonomic scope" value="Eukaryota"/>
</dbReference>
<dbReference type="OrthoDB" id="271325at2759"/>
<feature type="domain" description="MCM C-terminal AAA(+) ATPase" evidence="9">
    <location>
        <begin position="378"/>
        <end position="584"/>
    </location>
</feature>
<dbReference type="SUPFAM" id="SSF52540">
    <property type="entry name" value="P-loop containing nucleoside triphosphate hydrolases"/>
    <property type="match status" value="1"/>
</dbReference>
<keyword evidence="6" id="KW-0378">Hydrolase</keyword>
<dbReference type="FunFam" id="3.40.50.300:FF:000501">
    <property type="entry name" value="DNA replication licensing factor MCM7"/>
    <property type="match status" value="1"/>
</dbReference>
<dbReference type="PROSITE" id="PS00847">
    <property type="entry name" value="MCM_1"/>
    <property type="match status" value="1"/>
</dbReference>
<dbReference type="GO" id="GO:0017116">
    <property type="term" value="F:single-stranded DNA helicase activity"/>
    <property type="evidence" value="ECO:0007669"/>
    <property type="project" value="TreeGrafter"/>
</dbReference>
<dbReference type="GO" id="GO:0006271">
    <property type="term" value="P:DNA strand elongation involved in DNA replication"/>
    <property type="evidence" value="ECO:0007669"/>
    <property type="project" value="TreeGrafter"/>
</dbReference>
<dbReference type="Pfam" id="PF17207">
    <property type="entry name" value="MCM_OB"/>
    <property type="match status" value="1"/>
</dbReference>
<dbReference type="PRINTS" id="PR01663">
    <property type="entry name" value="MCMPROTEIN7"/>
</dbReference>
<evidence type="ECO:0000256" key="7">
    <source>
        <dbReference type="SAM" id="Coils"/>
    </source>
</evidence>
<dbReference type="FunCoup" id="G0QKL9">
    <property type="interactions" value="536"/>
</dbReference>
<evidence type="ECO:0000256" key="5">
    <source>
        <dbReference type="RuleBase" id="RU004070"/>
    </source>
</evidence>
<dbReference type="GO" id="GO:0003697">
    <property type="term" value="F:single-stranded DNA binding"/>
    <property type="evidence" value="ECO:0007669"/>
    <property type="project" value="TreeGrafter"/>
</dbReference>
<comment type="subcellular location">
    <subcellularLocation>
        <location evidence="6">Nucleus</location>
    </subcellularLocation>
</comment>
<dbReference type="SMART" id="SM00350">
    <property type="entry name" value="MCM"/>
    <property type="match status" value="1"/>
</dbReference>